<accession>A0AA41U6K3</accession>
<dbReference type="AlphaFoldDB" id="A0AA41U6K3"/>
<comment type="caution">
    <text evidence="1">The sequence shown here is derived from an EMBL/GenBank/DDBJ whole genome shotgun (WGS) entry which is preliminary data.</text>
</comment>
<reference evidence="1" key="1">
    <citation type="submission" date="2022-01" db="EMBL/GenBank/DDBJ databases">
        <title>Antribacter sp. nov., isolated from Guizhou of China.</title>
        <authorList>
            <person name="Chengliang C."/>
            <person name="Ya Z."/>
        </authorList>
    </citation>
    <scope>NUCLEOTIDE SEQUENCE</scope>
    <source>
        <strain evidence="1">KLBMP 9083</strain>
    </source>
</reference>
<protein>
    <submittedName>
        <fullName evidence="1">HAD hydrolase family protein</fullName>
    </submittedName>
</protein>
<organism evidence="1 2">
    <name type="scientific">Antribacter soli</name>
    <dbReference type="NCBI Taxonomy" id="2910976"/>
    <lineage>
        <taxon>Bacteria</taxon>
        <taxon>Bacillati</taxon>
        <taxon>Actinomycetota</taxon>
        <taxon>Actinomycetes</taxon>
        <taxon>Micrococcales</taxon>
        <taxon>Promicromonosporaceae</taxon>
        <taxon>Antribacter</taxon>
    </lineage>
</organism>
<dbReference type="Pfam" id="PF08282">
    <property type="entry name" value="Hydrolase_3"/>
    <property type="match status" value="2"/>
</dbReference>
<dbReference type="SUPFAM" id="SSF56784">
    <property type="entry name" value="HAD-like"/>
    <property type="match status" value="1"/>
</dbReference>
<sequence>MVMDERQVSPQAVGTPLALVALDIDGTLLGRDMVIPAVTIEAVMRVRAAGHHVVLASGRSLVGILPVARLLGIDRGWVVASNGAVVARVSQELPGGYALVDVRTFDVEPVVRLVRAAMPGVLIGVEEIGWGYRVTERFADGLVNGEQRVVRDEGLWGMPVSRAILRGDGVLDLLGPLRSLGVTATPAGPDWIDVTPVHLSKATVLERVRVLLGVEAARTVAVGDGVNDLEMIAWSARGVAMGHAPAAVRDAADEVTGTIDEHGVVSVLHSLL</sequence>
<dbReference type="EMBL" id="JAKGSG010000022">
    <property type="protein sequence ID" value="MCF4120541.1"/>
    <property type="molecule type" value="Genomic_DNA"/>
</dbReference>
<dbReference type="GO" id="GO:0016791">
    <property type="term" value="F:phosphatase activity"/>
    <property type="evidence" value="ECO:0007669"/>
    <property type="project" value="TreeGrafter"/>
</dbReference>
<keyword evidence="2" id="KW-1185">Reference proteome</keyword>
<dbReference type="PANTHER" id="PTHR10000">
    <property type="entry name" value="PHOSPHOSERINE PHOSPHATASE"/>
    <property type="match status" value="1"/>
</dbReference>
<gene>
    <name evidence="1" type="ORF">L1785_06090</name>
</gene>
<dbReference type="InterPro" id="IPR023214">
    <property type="entry name" value="HAD_sf"/>
</dbReference>
<evidence type="ECO:0000313" key="1">
    <source>
        <dbReference type="EMBL" id="MCF4120541.1"/>
    </source>
</evidence>
<dbReference type="GO" id="GO:0005829">
    <property type="term" value="C:cytosol"/>
    <property type="evidence" value="ECO:0007669"/>
    <property type="project" value="TreeGrafter"/>
</dbReference>
<dbReference type="PANTHER" id="PTHR10000:SF8">
    <property type="entry name" value="HAD SUPERFAMILY HYDROLASE-LIKE, TYPE 3"/>
    <property type="match status" value="1"/>
</dbReference>
<name>A0AA41U6K3_9MICO</name>
<dbReference type="Gene3D" id="3.30.1240.10">
    <property type="match status" value="1"/>
</dbReference>
<evidence type="ECO:0000313" key="2">
    <source>
        <dbReference type="Proteomes" id="UP001165405"/>
    </source>
</evidence>
<dbReference type="Gene3D" id="3.40.50.1000">
    <property type="entry name" value="HAD superfamily/HAD-like"/>
    <property type="match status" value="2"/>
</dbReference>
<keyword evidence="1" id="KW-0378">Hydrolase</keyword>
<dbReference type="Proteomes" id="UP001165405">
    <property type="component" value="Unassembled WGS sequence"/>
</dbReference>
<dbReference type="RefSeq" id="WP_236088315.1">
    <property type="nucleotide sequence ID" value="NZ_JAKGSG010000022.1"/>
</dbReference>
<dbReference type="InterPro" id="IPR036412">
    <property type="entry name" value="HAD-like_sf"/>
</dbReference>
<dbReference type="GO" id="GO:0000287">
    <property type="term" value="F:magnesium ion binding"/>
    <property type="evidence" value="ECO:0007669"/>
    <property type="project" value="TreeGrafter"/>
</dbReference>
<proteinExistence type="predicted"/>